<dbReference type="Proteomes" id="UP000036403">
    <property type="component" value="Unassembled WGS sequence"/>
</dbReference>
<dbReference type="PaxDb" id="67767-A0A0J7KWE6"/>
<proteinExistence type="predicted"/>
<evidence type="ECO:0000313" key="1">
    <source>
        <dbReference type="EMBL" id="KMQ94621.1"/>
    </source>
</evidence>
<sequence>MRAGIMKGSRIEGEHEEPDDFAIVQNRGNPWCFPSASDRFKRQELTDALKYGIDLLKDAQIIIDLQNSRETISKRSQHMDKEIQRRIIDVLHFMEFEDDGEM</sequence>
<dbReference type="AlphaFoldDB" id="A0A0J7KWE6"/>
<dbReference type="EMBL" id="LBMM01002582">
    <property type="protein sequence ID" value="KMQ94621.1"/>
    <property type="molecule type" value="Genomic_DNA"/>
</dbReference>
<keyword evidence="2" id="KW-1185">Reference proteome</keyword>
<name>A0A0J7KWE6_LASNI</name>
<accession>A0A0J7KWE6</accession>
<evidence type="ECO:0000313" key="2">
    <source>
        <dbReference type="Proteomes" id="UP000036403"/>
    </source>
</evidence>
<organism evidence="1 2">
    <name type="scientific">Lasius niger</name>
    <name type="common">Black garden ant</name>
    <dbReference type="NCBI Taxonomy" id="67767"/>
    <lineage>
        <taxon>Eukaryota</taxon>
        <taxon>Metazoa</taxon>
        <taxon>Ecdysozoa</taxon>
        <taxon>Arthropoda</taxon>
        <taxon>Hexapoda</taxon>
        <taxon>Insecta</taxon>
        <taxon>Pterygota</taxon>
        <taxon>Neoptera</taxon>
        <taxon>Endopterygota</taxon>
        <taxon>Hymenoptera</taxon>
        <taxon>Apocrita</taxon>
        <taxon>Aculeata</taxon>
        <taxon>Formicoidea</taxon>
        <taxon>Formicidae</taxon>
        <taxon>Formicinae</taxon>
        <taxon>Lasius</taxon>
        <taxon>Lasius</taxon>
    </lineage>
</organism>
<protein>
    <submittedName>
        <fullName evidence="1">Mechanosensitive ion channel protein</fullName>
    </submittedName>
</protein>
<gene>
    <name evidence="1" type="ORF">RF55_5208</name>
</gene>
<comment type="caution">
    <text evidence="1">The sequence shown here is derived from an EMBL/GenBank/DDBJ whole genome shotgun (WGS) entry which is preliminary data.</text>
</comment>
<reference evidence="1 2" key="1">
    <citation type="submission" date="2015-04" db="EMBL/GenBank/DDBJ databases">
        <title>Lasius niger genome sequencing.</title>
        <authorList>
            <person name="Konorov E.A."/>
            <person name="Nikitin M.A."/>
            <person name="Kirill M.V."/>
            <person name="Chang P."/>
        </authorList>
    </citation>
    <scope>NUCLEOTIDE SEQUENCE [LARGE SCALE GENOMIC DNA]</scope>
    <source>
        <tissue evidence="1">Whole</tissue>
    </source>
</reference>